<proteinExistence type="predicted"/>
<dbReference type="Proteomes" id="UP001433508">
    <property type="component" value="Unassembled WGS sequence"/>
</dbReference>
<gene>
    <name evidence="1" type="ORF">V1525DRAFT_387434</name>
</gene>
<comment type="caution">
    <text evidence="1">The sequence shown here is derived from an EMBL/GenBank/DDBJ whole genome shotgun (WGS) entry which is preliminary data.</text>
</comment>
<evidence type="ECO:0000313" key="2">
    <source>
        <dbReference type="Proteomes" id="UP001433508"/>
    </source>
</evidence>
<sequence length="492" mass="54221">MAYSVSQPRIHSSELEQQALADFDDYDYEELRAEIEKNDRIMEYLYCLPTPPCSPAHSRDEGRTATTAVGEVHGRGHHAKNSSRPAENFADALQPTFSQDLLPVLRRHHHQTGANGEVVAPPLNKPTIRHVPVRLLSIQCYDSPSPAAVRDQPRQSVHSRSTVTRQKAAGASSVPHSTTKRRSEKPPTMTPLFQTPVSGLNIMVLSPATSRSDQTEPELNSGKAAGHVLSGEEEIAPDAPEEMTCTIRQCSDTSSIYADSLDDNKLNGIPPDQSRFKQVWMRPLDDDDATVQKDKLVPGGSIQCIKRKVSATKSDQANGSATKTIRLMSPVTKWGGSRTQLNLTLHDAVSAMRLKKSTRACDNKKPSSTPSSPSNTASSSAKSGSDTGPNSARHDIYSKAHSKFESLLRVRARTPRDEHSHSSSSKGSSSLSLGIQDIRKLDNAEVAARHKEYLQDRKRDKRRSRMRNNWSHPVGGHENCTCCRLVDEFSRI</sequence>
<organism evidence="1 2">
    <name type="scientific">Lipomyces kononenkoae</name>
    <name type="common">Yeast</name>
    <dbReference type="NCBI Taxonomy" id="34357"/>
    <lineage>
        <taxon>Eukaryota</taxon>
        <taxon>Fungi</taxon>
        <taxon>Dikarya</taxon>
        <taxon>Ascomycota</taxon>
        <taxon>Saccharomycotina</taxon>
        <taxon>Lipomycetes</taxon>
        <taxon>Lipomycetales</taxon>
        <taxon>Lipomycetaceae</taxon>
        <taxon>Lipomyces</taxon>
    </lineage>
</organism>
<name>A0ACC3T3M0_LIPKO</name>
<protein>
    <submittedName>
        <fullName evidence="1">Uncharacterized protein</fullName>
    </submittedName>
</protein>
<evidence type="ECO:0000313" key="1">
    <source>
        <dbReference type="EMBL" id="KAK9238531.1"/>
    </source>
</evidence>
<dbReference type="EMBL" id="MU971355">
    <property type="protein sequence ID" value="KAK9238531.1"/>
    <property type="molecule type" value="Genomic_DNA"/>
</dbReference>
<reference evidence="2" key="1">
    <citation type="journal article" date="2024" name="Front. Bioeng. Biotechnol.">
        <title>Genome-scale model development and genomic sequencing of the oleaginous clade Lipomyces.</title>
        <authorList>
            <person name="Czajka J.J."/>
            <person name="Han Y."/>
            <person name="Kim J."/>
            <person name="Mondo S.J."/>
            <person name="Hofstad B.A."/>
            <person name="Robles A."/>
            <person name="Haridas S."/>
            <person name="Riley R."/>
            <person name="LaButti K."/>
            <person name="Pangilinan J."/>
            <person name="Andreopoulos W."/>
            <person name="Lipzen A."/>
            <person name="Yan J."/>
            <person name="Wang M."/>
            <person name="Ng V."/>
            <person name="Grigoriev I.V."/>
            <person name="Spatafora J.W."/>
            <person name="Magnuson J.K."/>
            <person name="Baker S.E."/>
            <person name="Pomraning K.R."/>
        </authorList>
    </citation>
    <scope>NUCLEOTIDE SEQUENCE [LARGE SCALE GENOMIC DNA]</scope>
    <source>
        <strain evidence="2">CBS 7786</strain>
    </source>
</reference>
<keyword evidence="2" id="KW-1185">Reference proteome</keyword>
<accession>A0ACC3T3M0</accession>